<dbReference type="InterPro" id="IPR029058">
    <property type="entry name" value="AB_hydrolase_fold"/>
</dbReference>
<dbReference type="PANTHER" id="PTHR17630">
    <property type="entry name" value="DIENELACTONE HYDROLASE"/>
    <property type="match status" value="1"/>
</dbReference>
<dbReference type="Proteomes" id="UP000803884">
    <property type="component" value="Unassembled WGS sequence"/>
</dbReference>
<organism evidence="2 3">
    <name type="scientific">Cladosporium halotolerans</name>
    <dbReference type="NCBI Taxonomy" id="1052096"/>
    <lineage>
        <taxon>Eukaryota</taxon>
        <taxon>Fungi</taxon>
        <taxon>Dikarya</taxon>
        <taxon>Ascomycota</taxon>
        <taxon>Pezizomycotina</taxon>
        <taxon>Dothideomycetes</taxon>
        <taxon>Dothideomycetidae</taxon>
        <taxon>Cladosporiales</taxon>
        <taxon>Cladosporiaceae</taxon>
        <taxon>Cladosporium</taxon>
    </lineage>
</organism>
<dbReference type="AlphaFoldDB" id="A0AB34KMC0"/>
<keyword evidence="3" id="KW-1185">Reference proteome</keyword>
<sequence>MSNSRNLSRFEWDGEPTGHTIPFPTASNQAYMTGSSSEAAILFIADLFGWEFRNNRLLADHLARSVGATVYVPDFFNNDPLPADILTTQDPPWPTLNLTTYLQSNSRSARAPEILACARHLRAKYPKLGAIGYCYGGWAGLYLASETLNSGPQPLLDCLTIGHPSLVTEADIDAVSPRVPVQVLAPEVDAMFTPHLKARAFRVLQEKGVPFEYSHFPGVEHACFVRGNPGKAGEREAMERGLGAAVGWMGEWLKRESGE</sequence>
<proteinExistence type="predicted"/>
<name>A0AB34KMC0_9PEZI</name>
<dbReference type="Pfam" id="PF01738">
    <property type="entry name" value="DLH"/>
    <property type="match status" value="1"/>
</dbReference>
<dbReference type="SUPFAM" id="SSF53474">
    <property type="entry name" value="alpha/beta-Hydrolases"/>
    <property type="match status" value="1"/>
</dbReference>
<reference evidence="2 3" key="1">
    <citation type="journal article" date="2020" name="Microbiol. Resour. Announc.">
        <title>Draft Genome Sequence of a Cladosporium Species Isolated from the Mesophotic Ascidian Didemnum maculosum.</title>
        <authorList>
            <person name="Gioti A."/>
            <person name="Siaperas R."/>
            <person name="Nikolaivits E."/>
            <person name="Le Goff G."/>
            <person name="Ouazzani J."/>
            <person name="Kotoulas G."/>
            <person name="Topakas E."/>
        </authorList>
    </citation>
    <scope>NUCLEOTIDE SEQUENCE [LARGE SCALE GENOMIC DNA]</scope>
    <source>
        <strain evidence="2 3">TM138-S3</strain>
    </source>
</reference>
<dbReference type="GO" id="GO:0016787">
    <property type="term" value="F:hydrolase activity"/>
    <property type="evidence" value="ECO:0007669"/>
    <property type="project" value="InterPro"/>
</dbReference>
<gene>
    <name evidence="2" type="ORF">WHR41_04873</name>
</gene>
<feature type="domain" description="Dienelactone hydrolase" evidence="1">
    <location>
        <begin position="32"/>
        <end position="251"/>
    </location>
</feature>
<evidence type="ECO:0000259" key="1">
    <source>
        <dbReference type="Pfam" id="PF01738"/>
    </source>
</evidence>
<dbReference type="Gene3D" id="3.40.50.1820">
    <property type="entry name" value="alpha/beta hydrolase"/>
    <property type="match status" value="1"/>
</dbReference>
<evidence type="ECO:0000313" key="3">
    <source>
        <dbReference type="Proteomes" id="UP000803884"/>
    </source>
</evidence>
<comment type="caution">
    <text evidence="2">The sequence shown here is derived from an EMBL/GenBank/DDBJ whole genome shotgun (WGS) entry which is preliminary data.</text>
</comment>
<dbReference type="PANTHER" id="PTHR17630:SF55">
    <property type="entry name" value="DIENELACTONE HYDROLASE FAMILY PROTEIN (AFU_ORTHOLOGUE AFUA_1G01900)"/>
    <property type="match status" value="1"/>
</dbReference>
<dbReference type="RefSeq" id="XP_069229259.1">
    <property type="nucleotide sequence ID" value="XM_069373479.1"/>
</dbReference>
<protein>
    <recommendedName>
        <fullName evidence="1">Dienelactone hydrolase domain-containing protein</fullName>
    </recommendedName>
</protein>
<dbReference type="GeneID" id="96006317"/>
<accession>A0AB34KMC0</accession>
<dbReference type="InterPro" id="IPR002925">
    <property type="entry name" value="Dienelactn_hydro"/>
</dbReference>
<evidence type="ECO:0000313" key="2">
    <source>
        <dbReference type="EMBL" id="KAL1586154.1"/>
    </source>
</evidence>
<dbReference type="EMBL" id="JAAQHG020000016">
    <property type="protein sequence ID" value="KAL1586154.1"/>
    <property type="molecule type" value="Genomic_DNA"/>
</dbReference>